<dbReference type="PANTHER" id="PTHR31683">
    <property type="entry name" value="PECTATE LYASE 18-RELATED"/>
    <property type="match status" value="1"/>
</dbReference>
<evidence type="ECO:0000256" key="1">
    <source>
        <dbReference type="ARBA" id="ARBA00022729"/>
    </source>
</evidence>
<dbReference type="GO" id="GO:0030570">
    <property type="term" value="F:pectate lyase activity"/>
    <property type="evidence" value="ECO:0007669"/>
    <property type="project" value="InterPro"/>
</dbReference>
<dbReference type="Gramene" id="Os06t0584000-00">
    <property type="protein sequence ID" value="Os06t0584000-00"/>
    <property type="gene ID" value="Os06g0584000"/>
</dbReference>
<name>A0A0P0WY32_ORYSJ</name>
<evidence type="ECO:0000313" key="2">
    <source>
        <dbReference type="EMBL" id="BAS98382.1"/>
    </source>
</evidence>
<dbReference type="SMR" id="A0A0P0WY32"/>
<dbReference type="SUPFAM" id="SSF51126">
    <property type="entry name" value="Pectin lyase-like"/>
    <property type="match status" value="1"/>
</dbReference>
<feature type="non-terminal residue" evidence="2">
    <location>
        <position position="1"/>
    </location>
</feature>
<sequence length="110" mass="12369">RGESAPGTLRWGVIQDEPLWIIFAKEMIINLKEGMMINSDKTIDRRGAHVRITNGVQVTVQNSNNVIIHNIHIHDIVLGKLGMIRDSLEQFGFRTQSDSDDINIFGSTNV</sequence>
<dbReference type="STRING" id="39947.A0A0P0WY32"/>
<keyword evidence="3" id="KW-1185">Reference proteome</keyword>
<gene>
    <name evidence="2" type="ordered locus">Os06g0584000</name>
    <name evidence="2" type="ORF">OSNPB_060584000</name>
</gene>
<dbReference type="AlphaFoldDB" id="A0A0P0WY32"/>
<keyword evidence="1" id="KW-0732">Signal</keyword>
<dbReference type="InterPro" id="IPR018082">
    <property type="entry name" value="AmbAllergen"/>
</dbReference>
<evidence type="ECO:0000313" key="3">
    <source>
        <dbReference type="Proteomes" id="UP000059680"/>
    </source>
</evidence>
<reference evidence="3" key="1">
    <citation type="journal article" date="2005" name="Nature">
        <title>The map-based sequence of the rice genome.</title>
        <authorList>
            <consortium name="International rice genome sequencing project (IRGSP)"/>
            <person name="Matsumoto T."/>
            <person name="Wu J."/>
            <person name="Kanamori H."/>
            <person name="Katayose Y."/>
            <person name="Fujisawa M."/>
            <person name="Namiki N."/>
            <person name="Mizuno H."/>
            <person name="Yamamoto K."/>
            <person name="Antonio B.A."/>
            <person name="Baba T."/>
            <person name="Sakata K."/>
            <person name="Nagamura Y."/>
            <person name="Aoki H."/>
            <person name="Arikawa K."/>
            <person name="Arita K."/>
            <person name="Bito T."/>
            <person name="Chiden Y."/>
            <person name="Fujitsuka N."/>
            <person name="Fukunaka R."/>
            <person name="Hamada M."/>
            <person name="Harada C."/>
            <person name="Hayashi A."/>
            <person name="Hijishita S."/>
            <person name="Honda M."/>
            <person name="Hosokawa S."/>
            <person name="Ichikawa Y."/>
            <person name="Idonuma A."/>
            <person name="Iijima M."/>
            <person name="Ikeda M."/>
            <person name="Ikeno M."/>
            <person name="Ito K."/>
            <person name="Ito S."/>
            <person name="Ito T."/>
            <person name="Ito Y."/>
            <person name="Ito Y."/>
            <person name="Iwabuchi A."/>
            <person name="Kamiya K."/>
            <person name="Karasawa W."/>
            <person name="Kurita K."/>
            <person name="Katagiri S."/>
            <person name="Kikuta A."/>
            <person name="Kobayashi H."/>
            <person name="Kobayashi N."/>
            <person name="Machita K."/>
            <person name="Maehara T."/>
            <person name="Masukawa M."/>
            <person name="Mizubayashi T."/>
            <person name="Mukai Y."/>
            <person name="Nagasaki H."/>
            <person name="Nagata Y."/>
            <person name="Naito S."/>
            <person name="Nakashima M."/>
            <person name="Nakama Y."/>
            <person name="Nakamichi Y."/>
            <person name="Nakamura M."/>
            <person name="Meguro A."/>
            <person name="Negishi M."/>
            <person name="Ohta I."/>
            <person name="Ohta T."/>
            <person name="Okamoto M."/>
            <person name="Ono N."/>
            <person name="Saji S."/>
            <person name="Sakaguchi M."/>
            <person name="Sakai K."/>
            <person name="Shibata M."/>
            <person name="Shimokawa T."/>
            <person name="Song J."/>
            <person name="Takazaki Y."/>
            <person name="Terasawa K."/>
            <person name="Tsugane M."/>
            <person name="Tsuji K."/>
            <person name="Ueda S."/>
            <person name="Waki K."/>
            <person name="Yamagata H."/>
            <person name="Yamamoto M."/>
            <person name="Yamamoto S."/>
            <person name="Yamane H."/>
            <person name="Yoshiki S."/>
            <person name="Yoshihara R."/>
            <person name="Yukawa K."/>
            <person name="Zhong H."/>
            <person name="Yano M."/>
            <person name="Yuan Q."/>
            <person name="Ouyang S."/>
            <person name="Liu J."/>
            <person name="Jones K.M."/>
            <person name="Gansberger K."/>
            <person name="Moffat K."/>
            <person name="Hill J."/>
            <person name="Bera J."/>
            <person name="Fadrosh D."/>
            <person name="Jin S."/>
            <person name="Johri S."/>
            <person name="Kim M."/>
            <person name="Overton L."/>
            <person name="Reardon M."/>
            <person name="Tsitrin T."/>
            <person name="Vuong H."/>
            <person name="Weaver B."/>
            <person name="Ciecko A."/>
            <person name="Tallon L."/>
            <person name="Jackson J."/>
            <person name="Pai G."/>
            <person name="Aken S.V."/>
            <person name="Utterback T."/>
            <person name="Reidmuller S."/>
            <person name="Feldblyum T."/>
            <person name="Hsiao J."/>
            <person name="Zismann V."/>
            <person name="Iobst S."/>
            <person name="de Vazeille A.R."/>
            <person name="Buell C.R."/>
            <person name="Ying K."/>
            <person name="Li Y."/>
            <person name="Lu T."/>
            <person name="Huang Y."/>
            <person name="Zhao Q."/>
            <person name="Feng Q."/>
            <person name="Zhang L."/>
            <person name="Zhu J."/>
            <person name="Weng Q."/>
            <person name="Mu J."/>
            <person name="Lu Y."/>
            <person name="Fan D."/>
            <person name="Liu Y."/>
            <person name="Guan J."/>
            <person name="Zhang Y."/>
            <person name="Yu S."/>
            <person name="Liu X."/>
            <person name="Zhang Y."/>
            <person name="Hong G."/>
            <person name="Han B."/>
            <person name="Choisne N."/>
            <person name="Demange N."/>
            <person name="Orjeda G."/>
            <person name="Samain S."/>
            <person name="Cattolico L."/>
            <person name="Pelletier E."/>
            <person name="Couloux A."/>
            <person name="Segurens B."/>
            <person name="Wincker P."/>
            <person name="D'Hont A."/>
            <person name="Scarpelli C."/>
            <person name="Weissenbach J."/>
            <person name="Salanoubat M."/>
            <person name="Quetier F."/>
            <person name="Yu Y."/>
            <person name="Kim H.R."/>
            <person name="Rambo T."/>
            <person name="Currie J."/>
            <person name="Collura K."/>
            <person name="Luo M."/>
            <person name="Yang T."/>
            <person name="Ammiraju J.S.S."/>
            <person name="Engler F."/>
            <person name="Soderlund C."/>
            <person name="Wing R.A."/>
            <person name="Palmer L.E."/>
            <person name="de la Bastide M."/>
            <person name="Spiegel L."/>
            <person name="Nascimento L."/>
            <person name="Zutavern T."/>
            <person name="O'Shaughnessy A."/>
            <person name="Dike S."/>
            <person name="Dedhia N."/>
            <person name="Preston R."/>
            <person name="Balija V."/>
            <person name="McCombie W.R."/>
            <person name="Chow T."/>
            <person name="Chen H."/>
            <person name="Chung M."/>
            <person name="Chen C."/>
            <person name="Shaw J."/>
            <person name="Wu H."/>
            <person name="Hsiao K."/>
            <person name="Chao Y."/>
            <person name="Chu M."/>
            <person name="Cheng C."/>
            <person name="Hour A."/>
            <person name="Lee P."/>
            <person name="Lin S."/>
            <person name="Lin Y."/>
            <person name="Liou J."/>
            <person name="Liu S."/>
            <person name="Hsing Y."/>
            <person name="Raghuvanshi S."/>
            <person name="Mohanty A."/>
            <person name="Bharti A.K."/>
            <person name="Gaur A."/>
            <person name="Gupta V."/>
            <person name="Kumar D."/>
            <person name="Ravi V."/>
            <person name="Vij S."/>
            <person name="Kapur A."/>
            <person name="Khurana P."/>
            <person name="Khurana P."/>
            <person name="Khurana J.P."/>
            <person name="Tyagi A.K."/>
            <person name="Gaikwad K."/>
            <person name="Singh A."/>
            <person name="Dalal V."/>
            <person name="Srivastava S."/>
            <person name="Dixit A."/>
            <person name="Pal A.K."/>
            <person name="Ghazi I.A."/>
            <person name="Yadav M."/>
            <person name="Pandit A."/>
            <person name="Bhargava A."/>
            <person name="Sureshbabu K."/>
            <person name="Batra K."/>
            <person name="Sharma T.R."/>
            <person name="Mohapatra T."/>
            <person name="Singh N.K."/>
            <person name="Messing J."/>
            <person name="Nelson A.B."/>
            <person name="Fuks G."/>
            <person name="Kavchok S."/>
            <person name="Keizer G."/>
            <person name="Linton E."/>
            <person name="Llaca V."/>
            <person name="Song R."/>
            <person name="Tanyolac B."/>
            <person name="Young S."/>
            <person name="Ho-Il K."/>
            <person name="Hahn J.H."/>
            <person name="Sangsakoo G."/>
            <person name="Vanavichit A."/>
            <person name="de Mattos Luiz.A.T."/>
            <person name="Zimmer P.D."/>
            <person name="Malone G."/>
            <person name="Dellagostin O."/>
            <person name="de Oliveira A.C."/>
            <person name="Bevan M."/>
            <person name="Bancroft I."/>
            <person name="Minx P."/>
            <person name="Cordum H."/>
            <person name="Wilson R."/>
            <person name="Cheng Z."/>
            <person name="Jin W."/>
            <person name="Jiang J."/>
            <person name="Leong S.A."/>
            <person name="Iwama H."/>
            <person name="Gojobori T."/>
            <person name="Itoh T."/>
            <person name="Niimura Y."/>
            <person name="Fujii Y."/>
            <person name="Habara T."/>
            <person name="Sakai H."/>
            <person name="Sato Y."/>
            <person name="Wilson G."/>
            <person name="Kumar K."/>
            <person name="McCouch S."/>
            <person name="Juretic N."/>
            <person name="Hoen D."/>
            <person name="Wright S."/>
            <person name="Bruskiewich R."/>
            <person name="Bureau T."/>
            <person name="Miyao A."/>
            <person name="Hirochika H."/>
            <person name="Nishikawa T."/>
            <person name="Kadowaki K."/>
            <person name="Sugiura M."/>
            <person name="Burr B."/>
            <person name="Sasaki T."/>
        </authorList>
    </citation>
    <scope>NUCLEOTIDE SEQUENCE [LARGE SCALE GENOMIC DNA]</scope>
    <source>
        <strain evidence="3">cv. Nipponbare</strain>
    </source>
</reference>
<dbReference type="PRINTS" id="PR00807">
    <property type="entry name" value="AMBALLERGEN"/>
</dbReference>
<organism evidence="2 3">
    <name type="scientific">Oryza sativa subsp. japonica</name>
    <name type="common">Rice</name>
    <dbReference type="NCBI Taxonomy" id="39947"/>
    <lineage>
        <taxon>Eukaryota</taxon>
        <taxon>Viridiplantae</taxon>
        <taxon>Streptophyta</taxon>
        <taxon>Embryophyta</taxon>
        <taxon>Tracheophyta</taxon>
        <taxon>Spermatophyta</taxon>
        <taxon>Magnoliopsida</taxon>
        <taxon>Liliopsida</taxon>
        <taxon>Poales</taxon>
        <taxon>Poaceae</taxon>
        <taxon>BOP clade</taxon>
        <taxon>Oryzoideae</taxon>
        <taxon>Oryzeae</taxon>
        <taxon>Oryzinae</taxon>
        <taxon>Oryza</taxon>
        <taxon>Oryza sativa</taxon>
    </lineage>
</organism>
<dbReference type="InParanoid" id="A0A0P0WY32"/>
<reference evidence="2 3" key="2">
    <citation type="journal article" date="2013" name="Plant Cell Physiol.">
        <title>Rice Annotation Project Database (RAP-DB): an integrative and interactive database for rice genomics.</title>
        <authorList>
            <person name="Sakai H."/>
            <person name="Lee S.S."/>
            <person name="Tanaka T."/>
            <person name="Numa H."/>
            <person name="Kim J."/>
            <person name="Kawahara Y."/>
            <person name="Wakimoto H."/>
            <person name="Yang C.C."/>
            <person name="Iwamoto M."/>
            <person name="Abe T."/>
            <person name="Yamada Y."/>
            <person name="Muto A."/>
            <person name="Inokuchi H."/>
            <person name="Ikemura T."/>
            <person name="Matsumoto T."/>
            <person name="Sasaki T."/>
            <person name="Itoh T."/>
        </authorList>
    </citation>
    <scope>NUCLEOTIDE SEQUENCE [LARGE SCALE GENOMIC DNA]</scope>
    <source>
        <strain evidence="3">cv. Nipponbare</strain>
    </source>
</reference>
<protein>
    <submittedName>
        <fullName evidence="2">Os06g0584000 protein</fullName>
    </submittedName>
</protein>
<dbReference type="Proteomes" id="UP000059680">
    <property type="component" value="Chromosome 6"/>
</dbReference>
<dbReference type="Gene3D" id="2.160.20.10">
    <property type="entry name" value="Single-stranded right-handed beta-helix, Pectin lyase-like"/>
    <property type="match status" value="1"/>
</dbReference>
<dbReference type="InterPro" id="IPR012334">
    <property type="entry name" value="Pectin_lyas_fold"/>
</dbReference>
<dbReference type="OMA" id="NRTIDGC"/>
<dbReference type="FunCoup" id="A0A0P0WY32">
    <property type="interactions" value="16"/>
</dbReference>
<dbReference type="PaxDb" id="39947-A0A0P0WY32"/>
<dbReference type="PANTHER" id="PTHR31683:SF192">
    <property type="entry name" value="PECTATE LYASE"/>
    <property type="match status" value="1"/>
</dbReference>
<reference evidence="2 3" key="3">
    <citation type="journal article" date="2013" name="Rice">
        <title>Improvement of the Oryza sativa Nipponbare reference genome using next generation sequence and optical map data.</title>
        <authorList>
            <person name="Kawahara Y."/>
            <person name="de la Bastide M."/>
            <person name="Hamilton J.P."/>
            <person name="Kanamori H."/>
            <person name="McCombie W.R."/>
            <person name="Ouyang S."/>
            <person name="Schwartz D.C."/>
            <person name="Tanaka T."/>
            <person name="Wu J."/>
            <person name="Zhou S."/>
            <person name="Childs K.L."/>
            <person name="Davidson R.M."/>
            <person name="Lin H."/>
            <person name="Quesada-Ocampo L."/>
            <person name="Vaillancourt B."/>
            <person name="Sakai H."/>
            <person name="Lee S.S."/>
            <person name="Kim J."/>
            <person name="Numa H."/>
            <person name="Itoh T."/>
            <person name="Buell C.R."/>
            <person name="Matsumoto T."/>
        </authorList>
    </citation>
    <scope>NUCLEOTIDE SEQUENCE [LARGE SCALE GENOMIC DNA]</scope>
    <source>
        <strain evidence="3">cv. Nipponbare</strain>
    </source>
</reference>
<dbReference type="eggNOG" id="ENOG502QQE2">
    <property type="taxonomic scope" value="Eukaryota"/>
</dbReference>
<proteinExistence type="predicted"/>
<dbReference type="InterPro" id="IPR045032">
    <property type="entry name" value="PEL"/>
</dbReference>
<dbReference type="EMBL" id="AP014962">
    <property type="protein sequence ID" value="BAS98382.1"/>
    <property type="molecule type" value="Genomic_DNA"/>
</dbReference>
<accession>A0A0P0WY32</accession>
<dbReference type="InterPro" id="IPR011050">
    <property type="entry name" value="Pectin_lyase_fold/virulence"/>
</dbReference>